<keyword evidence="1" id="KW-0472">Membrane</keyword>
<feature type="transmembrane region" description="Helical" evidence="1">
    <location>
        <begin position="6"/>
        <end position="29"/>
    </location>
</feature>
<dbReference type="Proteomes" id="UP001303902">
    <property type="component" value="Chromosome"/>
</dbReference>
<keyword evidence="1" id="KW-0812">Transmembrane</keyword>
<dbReference type="RefSeq" id="WP_317969674.1">
    <property type="nucleotide sequence ID" value="NZ_CP129118.1"/>
</dbReference>
<gene>
    <name evidence="2" type="ORF">QWT69_05240</name>
</gene>
<protein>
    <submittedName>
        <fullName evidence="2">Uncharacterized protein</fullName>
    </submittedName>
</protein>
<accession>A0ABZ0L7I3</accession>
<evidence type="ECO:0000313" key="3">
    <source>
        <dbReference type="Proteomes" id="UP001303902"/>
    </source>
</evidence>
<feature type="transmembrane region" description="Helical" evidence="1">
    <location>
        <begin position="84"/>
        <end position="111"/>
    </location>
</feature>
<proteinExistence type="predicted"/>
<organism evidence="2 3">
    <name type="scientific">Sporosarcina oncorhynchi</name>
    <dbReference type="NCBI Taxonomy" id="3056444"/>
    <lineage>
        <taxon>Bacteria</taxon>
        <taxon>Bacillati</taxon>
        <taxon>Bacillota</taxon>
        <taxon>Bacilli</taxon>
        <taxon>Bacillales</taxon>
        <taxon>Caryophanaceae</taxon>
        <taxon>Sporosarcina</taxon>
    </lineage>
</organism>
<keyword evidence="1" id="KW-1133">Transmembrane helix</keyword>
<evidence type="ECO:0000256" key="1">
    <source>
        <dbReference type="SAM" id="Phobius"/>
    </source>
</evidence>
<keyword evidence="3" id="KW-1185">Reference proteome</keyword>
<sequence>MMLFGTISVMALLPATLLLLTLEIVFSSYKSTTEFWTKKLAIGNLIINLFWVILITLLLLNPMIIHPFLSNLLAQIFNRSPEDIAHQVFLIIIAACLLSITSTIIDSYIAFKKSKDHKDLSTSKTD</sequence>
<name>A0ABZ0L7I3_9BACL</name>
<feature type="transmembrane region" description="Helical" evidence="1">
    <location>
        <begin position="41"/>
        <end position="64"/>
    </location>
</feature>
<reference evidence="2 3" key="1">
    <citation type="submission" date="2023-06" db="EMBL/GenBank/DDBJ databases">
        <title>Sporosarcina sp. nov., isolated from Korean tranditional fermented seafood 'Jeotgal'.</title>
        <authorList>
            <person name="Yang A.I."/>
            <person name="Shin N.-R."/>
        </authorList>
    </citation>
    <scope>NUCLEOTIDE SEQUENCE [LARGE SCALE GENOMIC DNA]</scope>
    <source>
        <strain evidence="2 3">T2O-4</strain>
    </source>
</reference>
<evidence type="ECO:0000313" key="2">
    <source>
        <dbReference type="EMBL" id="WOV88522.1"/>
    </source>
</evidence>
<dbReference type="EMBL" id="CP129118">
    <property type="protein sequence ID" value="WOV88522.1"/>
    <property type="molecule type" value="Genomic_DNA"/>
</dbReference>